<reference evidence="2" key="1">
    <citation type="journal article" date="2012" name="Nature">
        <title>The oyster genome reveals stress adaptation and complexity of shell formation.</title>
        <authorList>
            <person name="Zhang G."/>
            <person name="Fang X."/>
            <person name="Guo X."/>
            <person name="Li L."/>
            <person name="Luo R."/>
            <person name="Xu F."/>
            <person name="Yang P."/>
            <person name="Zhang L."/>
            <person name="Wang X."/>
            <person name="Qi H."/>
            <person name="Xiong Z."/>
            <person name="Que H."/>
            <person name="Xie Y."/>
            <person name="Holland P.W."/>
            <person name="Paps J."/>
            <person name="Zhu Y."/>
            <person name="Wu F."/>
            <person name="Chen Y."/>
            <person name="Wang J."/>
            <person name="Peng C."/>
            <person name="Meng J."/>
            <person name="Yang L."/>
            <person name="Liu J."/>
            <person name="Wen B."/>
            <person name="Zhang N."/>
            <person name="Huang Z."/>
            <person name="Zhu Q."/>
            <person name="Feng Y."/>
            <person name="Mount A."/>
            <person name="Hedgecock D."/>
            <person name="Xu Z."/>
            <person name="Liu Y."/>
            <person name="Domazet-Loso T."/>
            <person name="Du Y."/>
            <person name="Sun X."/>
            <person name="Zhang S."/>
            <person name="Liu B."/>
            <person name="Cheng P."/>
            <person name="Jiang X."/>
            <person name="Li J."/>
            <person name="Fan D."/>
            <person name="Wang W."/>
            <person name="Fu W."/>
            <person name="Wang T."/>
            <person name="Wang B."/>
            <person name="Zhang J."/>
            <person name="Peng Z."/>
            <person name="Li Y."/>
            <person name="Li N."/>
            <person name="Wang J."/>
            <person name="Chen M."/>
            <person name="He Y."/>
            <person name="Tan F."/>
            <person name="Song X."/>
            <person name="Zheng Q."/>
            <person name="Huang R."/>
            <person name="Yang H."/>
            <person name="Du X."/>
            <person name="Chen L."/>
            <person name="Yang M."/>
            <person name="Gaffney P.M."/>
            <person name="Wang S."/>
            <person name="Luo L."/>
            <person name="She Z."/>
            <person name="Ming Y."/>
            <person name="Huang W."/>
            <person name="Zhang S."/>
            <person name="Huang B."/>
            <person name="Zhang Y."/>
            <person name="Qu T."/>
            <person name="Ni P."/>
            <person name="Miao G."/>
            <person name="Wang J."/>
            <person name="Wang Q."/>
            <person name="Steinberg C.E."/>
            <person name="Wang H."/>
            <person name="Li N."/>
            <person name="Qian L."/>
            <person name="Zhang G."/>
            <person name="Li Y."/>
            <person name="Yang H."/>
            <person name="Liu X."/>
            <person name="Wang J."/>
            <person name="Yin Y."/>
            <person name="Wang J."/>
        </authorList>
    </citation>
    <scope>NUCLEOTIDE SEQUENCE [LARGE SCALE GENOMIC DNA]</scope>
    <source>
        <strain evidence="2">05x7-T-G4-1.051#20</strain>
    </source>
</reference>
<dbReference type="Pfam" id="PF00144">
    <property type="entry name" value="Beta-lactamase"/>
    <property type="match status" value="2"/>
</dbReference>
<evidence type="ECO:0000313" key="2">
    <source>
        <dbReference type="EMBL" id="EKC28753.1"/>
    </source>
</evidence>
<dbReference type="SUPFAM" id="SSF56601">
    <property type="entry name" value="beta-lactamase/transpeptidase-like"/>
    <property type="match status" value="1"/>
</dbReference>
<dbReference type="InterPro" id="IPR050491">
    <property type="entry name" value="AmpC-like"/>
</dbReference>
<accession>K1Q4E7</accession>
<dbReference type="PANTHER" id="PTHR46825:SF15">
    <property type="entry name" value="BETA-LACTAMASE-RELATED DOMAIN-CONTAINING PROTEIN"/>
    <property type="match status" value="1"/>
</dbReference>
<organism evidence="2">
    <name type="scientific">Magallana gigas</name>
    <name type="common">Pacific oyster</name>
    <name type="synonym">Crassostrea gigas</name>
    <dbReference type="NCBI Taxonomy" id="29159"/>
    <lineage>
        <taxon>Eukaryota</taxon>
        <taxon>Metazoa</taxon>
        <taxon>Spiralia</taxon>
        <taxon>Lophotrochozoa</taxon>
        <taxon>Mollusca</taxon>
        <taxon>Bivalvia</taxon>
        <taxon>Autobranchia</taxon>
        <taxon>Pteriomorphia</taxon>
        <taxon>Ostreida</taxon>
        <taxon>Ostreoidea</taxon>
        <taxon>Ostreidae</taxon>
        <taxon>Magallana</taxon>
    </lineage>
</organism>
<dbReference type="InterPro" id="IPR012338">
    <property type="entry name" value="Beta-lactam/transpept-like"/>
</dbReference>
<dbReference type="EMBL" id="JH817954">
    <property type="protein sequence ID" value="EKC28753.1"/>
    <property type="molecule type" value="Genomic_DNA"/>
</dbReference>
<dbReference type="PANTHER" id="PTHR46825">
    <property type="entry name" value="D-ALANYL-D-ALANINE-CARBOXYPEPTIDASE/ENDOPEPTIDASE AMPH"/>
    <property type="match status" value="1"/>
</dbReference>
<feature type="domain" description="Beta-lactamase-related" evidence="1">
    <location>
        <begin position="173"/>
        <end position="290"/>
    </location>
</feature>
<dbReference type="AlphaFoldDB" id="K1Q4E7"/>
<dbReference type="Gene3D" id="3.40.710.10">
    <property type="entry name" value="DD-peptidase/beta-lactamase superfamily"/>
    <property type="match status" value="2"/>
</dbReference>
<dbReference type="HOGENOM" id="CLU_020027_14_3_1"/>
<sequence>MAADAKILLWLVILLPYGALIVASDLNYENTVDPVITQAMQCHPRIPGLSIAVVKDGKALLSKGYGLADLQNGTPVTEFTLFRLASITKAVSATLLCFQTSEVDLSFPRDLYVYKRRLWAIYDNFREFGWEIMGRPGSERVVLAAWNVQFFFYFKNERREPCGKSSWEKICGSICLMSCAHDMAKWMKFHLSGGLNESGNRIMLSETLKSTYKARNSITSLGISKYFSKPKVPHTTSEDNYALGWRNGHYREYKILRHTGTILGYSSLITLIPDMNIGIFTTMNGQDSDFIFRTLLHNYLADVALGEDTWLNSSTICSFPEPWFSTPSETLHLIGKSNRLTRSPLEYVGHYHNDAYGDLHIFRNSSTGFIDMKYGVAFWNLYPKHSHDQFAAEGYGILKDLSPYNLHTIRFHHDTHSNGSISSVEVTSFEPKDPPVFIKVSSFVDSSIILG</sequence>
<evidence type="ECO:0000259" key="1">
    <source>
        <dbReference type="Pfam" id="PF00144"/>
    </source>
</evidence>
<proteinExistence type="predicted"/>
<name>K1Q4E7_MAGGI</name>
<feature type="domain" description="Beta-lactamase-related" evidence="1">
    <location>
        <begin position="36"/>
        <end position="96"/>
    </location>
</feature>
<gene>
    <name evidence="2" type="ORF">CGI_10005426</name>
</gene>
<protein>
    <submittedName>
        <fullName evidence="2">Beta-lactamase</fullName>
    </submittedName>
</protein>
<dbReference type="InterPro" id="IPR001466">
    <property type="entry name" value="Beta-lactam-related"/>
</dbReference>
<dbReference type="InParanoid" id="K1Q4E7"/>